<sequence>MGQREQLLAGARRCLDEIGYARTTARDIVAAANGHLASIGYYFGSKEALLNAALLEALDEWGEKAVQQADPADAAGTPAERLTAMWQQVVESHETDRPMLVASTEAFAQAERTPAIRAQIAAAYERSRTRMAAELHGVDPEVDQRTARAIGSVHMALVAGLTQQWLIDPDNAPSAEDVAIGLRAILADLARDEDPPGGEAGG</sequence>
<evidence type="ECO:0000256" key="3">
    <source>
        <dbReference type="ARBA" id="ARBA00023125"/>
    </source>
</evidence>
<proteinExistence type="predicted"/>
<gene>
    <name evidence="7" type="ORF">DEF24_24390</name>
</gene>
<keyword evidence="3 5" id="KW-0238">DNA-binding</keyword>
<evidence type="ECO:0000313" key="8">
    <source>
        <dbReference type="Proteomes" id="UP000253318"/>
    </source>
</evidence>
<keyword evidence="2" id="KW-0805">Transcription regulation</keyword>
<dbReference type="PROSITE" id="PS50977">
    <property type="entry name" value="HTH_TETR_2"/>
    <property type="match status" value="1"/>
</dbReference>
<feature type="DNA-binding region" description="H-T-H motif" evidence="5">
    <location>
        <begin position="24"/>
        <end position="43"/>
    </location>
</feature>
<evidence type="ECO:0000256" key="4">
    <source>
        <dbReference type="ARBA" id="ARBA00023163"/>
    </source>
</evidence>
<feature type="domain" description="HTH tetR-type" evidence="6">
    <location>
        <begin position="1"/>
        <end position="61"/>
    </location>
</feature>
<dbReference type="Pfam" id="PF00440">
    <property type="entry name" value="TetR_N"/>
    <property type="match status" value="1"/>
</dbReference>
<dbReference type="InterPro" id="IPR050109">
    <property type="entry name" value="HTH-type_TetR-like_transc_reg"/>
</dbReference>
<name>A0A368SYZ7_9ACTN</name>
<dbReference type="InterPro" id="IPR009057">
    <property type="entry name" value="Homeodomain-like_sf"/>
</dbReference>
<evidence type="ECO:0000256" key="2">
    <source>
        <dbReference type="ARBA" id="ARBA00023015"/>
    </source>
</evidence>
<accession>A0A368SYZ7</accession>
<dbReference type="PANTHER" id="PTHR30055:SF219">
    <property type="entry name" value="TRANSCRIPTIONAL REGULATORY PROTEIN"/>
    <property type="match status" value="1"/>
</dbReference>
<organism evidence="7 8">
    <name type="scientific">Marinitenerispora sediminis</name>
    <dbReference type="NCBI Taxonomy" id="1931232"/>
    <lineage>
        <taxon>Bacteria</taxon>
        <taxon>Bacillati</taxon>
        <taxon>Actinomycetota</taxon>
        <taxon>Actinomycetes</taxon>
        <taxon>Streptosporangiales</taxon>
        <taxon>Nocardiopsidaceae</taxon>
        <taxon>Marinitenerispora</taxon>
    </lineage>
</organism>
<dbReference type="GO" id="GO:0003700">
    <property type="term" value="F:DNA-binding transcription factor activity"/>
    <property type="evidence" value="ECO:0007669"/>
    <property type="project" value="TreeGrafter"/>
</dbReference>
<dbReference type="PANTHER" id="PTHR30055">
    <property type="entry name" value="HTH-TYPE TRANSCRIPTIONAL REGULATOR RUTR"/>
    <property type="match status" value="1"/>
</dbReference>
<evidence type="ECO:0000313" key="7">
    <source>
        <dbReference type="EMBL" id="RCV50276.1"/>
    </source>
</evidence>
<dbReference type="OrthoDB" id="2356263at2"/>
<dbReference type="Proteomes" id="UP000253318">
    <property type="component" value="Unassembled WGS sequence"/>
</dbReference>
<dbReference type="InterPro" id="IPR036271">
    <property type="entry name" value="Tet_transcr_reg_TetR-rel_C_sf"/>
</dbReference>
<keyword evidence="4" id="KW-0804">Transcription</keyword>
<comment type="caution">
    <text evidence="7">The sequence shown here is derived from an EMBL/GenBank/DDBJ whole genome shotgun (WGS) entry which is preliminary data.</text>
</comment>
<keyword evidence="1" id="KW-0678">Repressor</keyword>
<evidence type="ECO:0000259" key="6">
    <source>
        <dbReference type="PROSITE" id="PS50977"/>
    </source>
</evidence>
<keyword evidence="8" id="KW-1185">Reference proteome</keyword>
<evidence type="ECO:0000256" key="1">
    <source>
        <dbReference type="ARBA" id="ARBA00022491"/>
    </source>
</evidence>
<dbReference type="InterPro" id="IPR039538">
    <property type="entry name" value="BetI_C"/>
</dbReference>
<dbReference type="AlphaFoldDB" id="A0A368SYZ7"/>
<dbReference type="Pfam" id="PF13977">
    <property type="entry name" value="TetR_C_6"/>
    <property type="match status" value="1"/>
</dbReference>
<evidence type="ECO:0000256" key="5">
    <source>
        <dbReference type="PROSITE-ProRule" id="PRU00335"/>
    </source>
</evidence>
<protein>
    <submittedName>
        <fullName evidence="7">TetR/AcrR family transcriptional regulator</fullName>
    </submittedName>
</protein>
<dbReference type="RefSeq" id="WP_114399362.1">
    <property type="nucleotide sequence ID" value="NZ_QEIM01000119.1"/>
</dbReference>
<dbReference type="SUPFAM" id="SSF46689">
    <property type="entry name" value="Homeodomain-like"/>
    <property type="match status" value="1"/>
</dbReference>
<dbReference type="InterPro" id="IPR001647">
    <property type="entry name" value="HTH_TetR"/>
</dbReference>
<dbReference type="Gene3D" id="1.10.357.10">
    <property type="entry name" value="Tetracycline Repressor, domain 2"/>
    <property type="match status" value="1"/>
</dbReference>
<reference evidence="7 8" key="1">
    <citation type="submission" date="2018-04" db="EMBL/GenBank/DDBJ databases">
        <title>Novel actinobacteria from marine sediment.</title>
        <authorList>
            <person name="Ng Z.Y."/>
            <person name="Tan G.Y.A."/>
        </authorList>
    </citation>
    <scope>NUCLEOTIDE SEQUENCE [LARGE SCALE GENOMIC DNA]</scope>
    <source>
        <strain evidence="7 8">TPS81</strain>
    </source>
</reference>
<dbReference type="SUPFAM" id="SSF48498">
    <property type="entry name" value="Tetracyclin repressor-like, C-terminal domain"/>
    <property type="match status" value="1"/>
</dbReference>
<dbReference type="GO" id="GO:0000976">
    <property type="term" value="F:transcription cis-regulatory region binding"/>
    <property type="evidence" value="ECO:0007669"/>
    <property type="project" value="TreeGrafter"/>
</dbReference>
<dbReference type="EMBL" id="QEIN01000290">
    <property type="protein sequence ID" value="RCV50276.1"/>
    <property type="molecule type" value="Genomic_DNA"/>
</dbReference>